<keyword evidence="4" id="KW-1185">Reference proteome</keyword>
<keyword evidence="1" id="KW-0812">Transmembrane</keyword>
<reference evidence="3" key="4">
    <citation type="submission" date="2016-11" db="EMBL/GenBank/DDBJ databases">
        <authorList>
            <person name="Varghese N."/>
            <person name="Submissions S."/>
        </authorList>
    </citation>
    <scope>NUCLEOTIDE SEQUENCE</scope>
    <source>
        <strain evidence="3">DSM 1682</strain>
    </source>
</reference>
<protein>
    <recommendedName>
        <fullName evidence="6">DUF2178 domain-containing protein</fullName>
    </recommendedName>
</protein>
<dbReference type="OrthoDB" id="2194309at2"/>
<gene>
    <name evidence="2" type="ORF">CPRO_29810</name>
    <name evidence="3" type="ORF">SAMN02745151_00406</name>
</gene>
<evidence type="ECO:0008006" key="6">
    <source>
        <dbReference type="Google" id="ProtNLM"/>
    </source>
</evidence>
<dbReference type="EMBL" id="FQUA01000001">
    <property type="protein sequence ID" value="SHE32768.1"/>
    <property type="molecule type" value="Genomic_DNA"/>
</dbReference>
<feature type="transmembrane region" description="Helical" evidence="1">
    <location>
        <begin position="31"/>
        <end position="51"/>
    </location>
</feature>
<evidence type="ECO:0000313" key="5">
    <source>
        <dbReference type="Proteomes" id="UP000184204"/>
    </source>
</evidence>
<dbReference type="EMBL" id="CP014223">
    <property type="protein sequence ID" value="AMJ42510.1"/>
    <property type="molecule type" value="Genomic_DNA"/>
</dbReference>
<keyword evidence="1" id="KW-0472">Membrane</keyword>
<dbReference type="AlphaFoldDB" id="A0A0X8VCJ4"/>
<feature type="transmembrane region" description="Helical" evidence="1">
    <location>
        <begin position="7"/>
        <end position="25"/>
    </location>
</feature>
<reference evidence="4" key="2">
    <citation type="submission" date="2016-01" db="EMBL/GenBank/DDBJ databases">
        <authorList>
            <person name="Poehlein A."/>
            <person name="Schlien K."/>
            <person name="Gottschalk G."/>
            <person name="Buckel W."/>
            <person name="Daniel R."/>
        </authorList>
    </citation>
    <scope>NUCLEOTIDE SEQUENCE [LARGE SCALE GENOMIC DNA]</scope>
    <source>
        <strain evidence="4">X2</strain>
    </source>
</reference>
<evidence type="ECO:0000256" key="1">
    <source>
        <dbReference type="SAM" id="Phobius"/>
    </source>
</evidence>
<reference evidence="2 4" key="1">
    <citation type="journal article" date="2016" name="Genome Announc.">
        <title>Complete Genome Sequence of the Amino Acid-Fermenting Clostridium propionicum X2 (DSM 1682).</title>
        <authorList>
            <person name="Poehlein A."/>
            <person name="Schlien K."/>
            <person name="Chowdhury N.P."/>
            <person name="Gottschalk G."/>
            <person name="Buckel W."/>
            <person name="Daniel R."/>
        </authorList>
    </citation>
    <scope>NUCLEOTIDE SEQUENCE [LARGE SCALE GENOMIC DNA]</scope>
    <source>
        <strain evidence="2 4">X2</strain>
    </source>
</reference>
<organism evidence="3 5">
    <name type="scientific">Anaerotignum propionicum DSM 1682</name>
    <dbReference type="NCBI Taxonomy" id="991789"/>
    <lineage>
        <taxon>Bacteria</taxon>
        <taxon>Bacillati</taxon>
        <taxon>Bacillota</taxon>
        <taxon>Clostridia</taxon>
        <taxon>Lachnospirales</taxon>
        <taxon>Anaerotignaceae</taxon>
        <taxon>Anaerotignum</taxon>
    </lineage>
</organism>
<keyword evidence="1" id="KW-1133">Transmembrane helix</keyword>
<accession>A0A0X8VCJ4</accession>
<feature type="transmembrane region" description="Helical" evidence="1">
    <location>
        <begin position="116"/>
        <end position="138"/>
    </location>
</feature>
<dbReference type="Proteomes" id="UP000068026">
    <property type="component" value="Chromosome"/>
</dbReference>
<name>A0A0X8VCJ4_ANAPI</name>
<sequence>MKKDMLYSGLGFIALGIVFLILYIIMSGEGITSNFMGFSGGFTAPGIIMLYKYFHWSKPENEAAYEELLKNQKINAKDERKIMIRRISGHVMYTITITVLALLAFVLSLFDVDKWILLLIATLLIFEIAGGYIVYLHYNKKL</sequence>
<reference evidence="5" key="3">
    <citation type="submission" date="2016-11" db="EMBL/GenBank/DDBJ databases">
        <authorList>
            <person name="Jaros S."/>
            <person name="Januszkiewicz K."/>
            <person name="Wedrychowicz H."/>
        </authorList>
    </citation>
    <scope>NUCLEOTIDE SEQUENCE [LARGE SCALE GENOMIC DNA]</scope>
    <source>
        <strain evidence="5">DSM 1682</strain>
    </source>
</reference>
<dbReference type="KEGG" id="cpro:CPRO_29810"/>
<evidence type="ECO:0000313" key="2">
    <source>
        <dbReference type="EMBL" id="AMJ42510.1"/>
    </source>
</evidence>
<evidence type="ECO:0000313" key="3">
    <source>
        <dbReference type="EMBL" id="SHE32768.1"/>
    </source>
</evidence>
<evidence type="ECO:0000313" key="4">
    <source>
        <dbReference type="Proteomes" id="UP000068026"/>
    </source>
</evidence>
<dbReference type="RefSeq" id="WP_066053439.1">
    <property type="nucleotide sequence ID" value="NZ_CP014223.1"/>
</dbReference>
<feature type="transmembrane region" description="Helical" evidence="1">
    <location>
        <begin position="90"/>
        <end position="110"/>
    </location>
</feature>
<dbReference type="Proteomes" id="UP000184204">
    <property type="component" value="Unassembled WGS sequence"/>
</dbReference>
<proteinExistence type="predicted"/>